<reference evidence="3" key="1">
    <citation type="submission" date="2019-06" db="EMBL/GenBank/DDBJ databases">
        <authorList>
            <person name="Zheng W."/>
        </authorList>
    </citation>
    <scope>NUCLEOTIDE SEQUENCE</scope>
    <source>
        <strain evidence="3">QDHG01</strain>
    </source>
</reference>
<keyword evidence="2" id="KW-1133">Transmembrane helix</keyword>
<keyword evidence="4" id="KW-1185">Reference proteome</keyword>
<proteinExistence type="predicted"/>
<evidence type="ECO:0000313" key="3">
    <source>
        <dbReference type="EMBL" id="TNV85391.1"/>
    </source>
</evidence>
<dbReference type="AlphaFoldDB" id="A0A8J8P4C7"/>
<keyword evidence="2" id="KW-0812">Transmembrane</keyword>
<feature type="transmembrane region" description="Helical" evidence="2">
    <location>
        <begin position="55"/>
        <end position="75"/>
    </location>
</feature>
<sequence>MGHDNHHGGHEKTNPHAVQETDVELTQRIRSIELIKHNPNVFHVNPFDFGKSLEIAGGLGFEASVATGAGFGWWYYAQRTRLNPATFYTGIALAFSRIFLGAVVGGWVGYLKFGDRQRLHNAWVAERLRRRYPDSLNLTVHDLWRFKGVKADQHYYRWT</sequence>
<protein>
    <submittedName>
        <fullName evidence="3">Uncharacterized protein</fullName>
    </submittedName>
</protein>
<evidence type="ECO:0000256" key="1">
    <source>
        <dbReference type="SAM" id="MobiDB-lite"/>
    </source>
</evidence>
<comment type="caution">
    <text evidence="3">The sequence shown here is derived from an EMBL/GenBank/DDBJ whole genome shotgun (WGS) entry which is preliminary data.</text>
</comment>
<feature type="transmembrane region" description="Helical" evidence="2">
    <location>
        <begin position="87"/>
        <end position="110"/>
    </location>
</feature>
<evidence type="ECO:0000313" key="4">
    <source>
        <dbReference type="Proteomes" id="UP000785679"/>
    </source>
</evidence>
<dbReference type="OrthoDB" id="309157at2759"/>
<gene>
    <name evidence="3" type="ORF">FGO68_gene2171</name>
</gene>
<keyword evidence="2" id="KW-0472">Membrane</keyword>
<feature type="compositionally biased region" description="Basic and acidic residues" evidence="1">
    <location>
        <begin position="1"/>
        <end position="14"/>
    </location>
</feature>
<accession>A0A8J8P4C7</accession>
<dbReference type="Proteomes" id="UP000785679">
    <property type="component" value="Unassembled WGS sequence"/>
</dbReference>
<dbReference type="EMBL" id="RRYP01001872">
    <property type="protein sequence ID" value="TNV85391.1"/>
    <property type="molecule type" value="Genomic_DNA"/>
</dbReference>
<feature type="region of interest" description="Disordered" evidence="1">
    <location>
        <begin position="1"/>
        <end position="20"/>
    </location>
</feature>
<name>A0A8J8P4C7_HALGN</name>
<evidence type="ECO:0000256" key="2">
    <source>
        <dbReference type="SAM" id="Phobius"/>
    </source>
</evidence>
<organism evidence="3 4">
    <name type="scientific">Halteria grandinella</name>
    <dbReference type="NCBI Taxonomy" id="5974"/>
    <lineage>
        <taxon>Eukaryota</taxon>
        <taxon>Sar</taxon>
        <taxon>Alveolata</taxon>
        <taxon>Ciliophora</taxon>
        <taxon>Intramacronucleata</taxon>
        <taxon>Spirotrichea</taxon>
        <taxon>Stichotrichia</taxon>
        <taxon>Sporadotrichida</taxon>
        <taxon>Halteriidae</taxon>
        <taxon>Halteria</taxon>
    </lineage>
</organism>